<feature type="domain" description="HTH marR-type" evidence="4">
    <location>
        <begin position="19"/>
        <end position="155"/>
    </location>
</feature>
<evidence type="ECO:0000256" key="2">
    <source>
        <dbReference type="ARBA" id="ARBA00023125"/>
    </source>
</evidence>
<dbReference type="InterPro" id="IPR000835">
    <property type="entry name" value="HTH_MarR-typ"/>
</dbReference>
<dbReference type="RefSeq" id="WP_338535885.1">
    <property type="nucleotide sequence ID" value="NZ_AP028654.1"/>
</dbReference>
<proteinExistence type="predicted"/>
<dbReference type="SUPFAM" id="SSF46785">
    <property type="entry name" value="Winged helix' DNA-binding domain"/>
    <property type="match status" value="1"/>
</dbReference>
<dbReference type="AlphaFoldDB" id="A0AAU9EYW7"/>
<keyword evidence="2" id="KW-0238">DNA-binding</keyword>
<dbReference type="SMART" id="SM00347">
    <property type="entry name" value="HTH_MARR"/>
    <property type="match status" value="1"/>
</dbReference>
<keyword evidence="1" id="KW-0805">Transcription regulation</keyword>
<sequence length="186" mass="21814">MKNLSADIDKYLNAYSFIEFSSGKTLLNISRTVEIMRLVYDNVYNKYNISEPKFLVILLLSEKEDGIPLIEIGRKMLVSRANITTLIKRMEKEGIVERRNNKKDKRSIKAHLTDKGRGIFDEVKYLYMDFSEKMVSCLSDEEKNLLNNLLVKIQTNIVNEYTTEYQSVKDIENVIQENKQIFKKKK</sequence>
<dbReference type="Proteomes" id="UP001321786">
    <property type="component" value="Chromosome"/>
</dbReference>
<protein>
    <recommendedName>
        <fullName evidence="4">HTH marR-type domain-containing protein</fullName>
    </recommendedName>
</protein>
<evidence type="ECO:0000256" key="1">
    <source>
        <dbReference type="ARBA" id="ARBA00023015"/>
    </source>
</evidence>
<dbReference type="Gene3D" id="1.10.10.10">
    <property type="entry name" value="Winged helix-like DNA-binding domain superfamily/Winged helix DNA-binding domain"/>
    <property type="match status" value="1"/>
</dbReference>
<evidence type="ECO:0000313" key="5">
    <source>
        <dbReference type="EMBL" id="BEP30290.1"/>
    </source>
</evidence>
<dbReference type="PROSITE" id="PS50995">
    <property type="entry name" value="HTH_MARR_2"/>
    <property type="match status" value="1"/>
</dbReference>
<organism evidence="5 6">
    <name type="scientific">Helicovermis profundi</name>
    <dbReference type="NCBI Taxonomy" id="3065157"/>
    <lineage>
        <taxon>Bacteria</taxon>
        <taxon>Bacillati</taxon>
        <taxon>Bacillota</taxon>
        <taxon>Clostridia</taxon>
        <taxon>Helicovermis</taxon>
    </lineage>
</organism>
<reference evidence="5 6" key="1">
    <citation type="submission" date="2023-08" db="EMBL/GenBank/DDBJ databases">
        <title>Helicovermis profunda gen. nov., sp. nov., a novel mesophilic, fermentative bacterium within the Bacillota from a deep-sea hydrothermal vent chimney.</title>
        <authorList>
            <person name="Miyazaki U."/>
            <person name="Mizutani D."/>
            <person name="Hashimoto Y."/>
            <person name="Tame A."/>
            <person name="Sawayama S."/>
            <person name="Miyazaki J."/>
            <person name="Takai K."/>
            <person name="Nakagawa S."/>
        </authorList>
    </citation>
    <scope>NUCLEOTIDE SEQUENCE [LARGE SCALE GENOMIC DNA]</scope>
    <source>
        <strain evidence="5 6">S502</strain>
    </source>
</reference>
<dbReference type="Pfam" id="PF01047">
    <property type="entry name" value="MarR"/>
    <property type="match status" value="1"/>
</dbReference>
<name>A0AAU9EYW7_9FIRM</name>
<dbReference type="GO" id="GO:0003700">
    <property type="term" value="F:DNA-binding transcription factor activity"/>
    <property type="evidence" value="ECO:0007669"/>
    <property type="project" value="InterPro"/>
</dbReference>
<keyword evidence="3" id="KW-0804">Transcription</keyword>
<dbReference type="KEGG" id="hprf:HLPR_26210"/>
<gene>
    <name evidence="5" type="ORF">HLPR_26210</name>
</gene>
<dbReference type="PANTHER" id="PTHR42756">
    <property type="entry name" value="TRANSCRIPTIONAL REGULATOR, MARR"/>
    <property type="match status" value="1"/>
</dbReference>
<dbReference type="PRINTS" id="PR00598">
    <property type="entry name" value="HTHMARR"/>
</dbReference>
<dbReference type="PANTHER" id="PTHR42756:SF1">
    <property type="entry name" value="TRANSCRIPTIONAL REPRESSOR OF EMRAB OPERON"/>
    <property type="match status" value="1"/>
</dbReference>
<evidence type="ECO:0000256" key="3">
    <source>
        <dbReference type="ARBA" id="ARBA00023163"/>
    </source>
</evidence>
<keyword evidence="6" id="KW-1185">Reference proteome</keyword>
<evidence type="ECO:0000313" key="6">
    <source>
        <dbReference type="Proteomes" id="UP001321786"/>
    </source>
</evidence>
<dbReference type="InterPro" id="IPR036390">
    <property type="entry name" value="WH_DNA-bd_sf"/>
</dbReference>
<dbReference type="InterPro" id="IPR036388">
    <property type="entry name" value="WH-like_DNA-bd_sf"/>
</dbReference>
<accession>A0AAU9EYW7</accession>
<dbReference type="EMBL" id="AP028654">
    <property type="protein sequence ID" value="BEP30290.1"/>
    <property type="molecule type" value="Genomic_DNA"/>
</dbReference>
<dbReference type="GO" id="GO:0003677">
    <property type="term" value="F:DNA binding"/>
    <property type="evidence" value="ECO:0007669"/>
    <property type="project" value="UniProtKB-KW"/>
</dbReference>
<evidence type="ECO:0000259" key="4">
    <source>
        <dbReference type="PROSITE" id="PS50995"/>
    </source>
</evidence>